<comment type="similarity">
    <text evidence="1">Belongs to the stealth family.</text>
</comment>
<reference evidence="6" key="2">
    <citation type="submission" date="2020-01" db="EMBL/GenBank/DDBJ databases">
        <authorList>
            <person name="Hilgarth M."/>
            <person name="Vogel R.F."/>
        </authorList>
    </citation>
    <scope>NUCLEOTIDE SEQUENCE</scope>
    <source>
        <strain evidence="6">TMW21897</strain>
    </source>
</reference>
<reference evidence="6 9" key="3">
    <citation type="journal article" date="2022" name="Microbiol. Res.">
        <title>Comparative genome analysis, predicted lifestyle and antimicrobial strategies of Lactococcus carnosus and Lactococcus paracarnosus isolated from meat.</title>
        <authorList>
            <person name="Werum V."/>
            <person name="Ehrmann M."/>
            <person name="Vogel R."/>
            <person name="Hilgarth M."/>
        </authorList>
    </citation>
    <scope>NUCLEOTIDE SEQUENCE [LARGE SCALE GENOMIC DNA]</scope>
    <source>
        <strain evidence="6 9">TMW21897</strain>
    </source>
</reference>
<evidence type="ECO:0000256" key="3">
    <source>
        <dbReference type="ARBA" id="ARBA00023169"/>
    </source>
</evidence>
<dbReference type="GO" id="GO:0016772">
    <property type="term" value="F:transferase activity, transferring phosphorus-containing groups"/>
    <property type="evidence" value="ECO:0007669"/>
    <property type="project" value="InterPro"/>
</dbReference>
<dbReference type="EMBL" id="JAAEDA010000002">
    <property type="protein sequence ID" value="MCJ1976857.1"/>
    <property type="molecule type" value="Genomic_DNA"/>
</dbReference>
<dbReference type="Pfam" id="PF11380">
    <property type="entry name" value="Stealth_CR2"/>
    <property type="match status" value="1"/>
</dbReference>
<reference evidence="7 8" key="1">
    <citation type="submission" date="2016-09" db="EMBL/GenBank/DDBJ databases">
        <title>Lactic acid bacteria from MAP meat Genome sequencing and assembly.</title>
        <authorList>
            <person name="Behr J."/>
            <person name="Hilgarth M."/>
            <person name="Vogel R.F."/>
        </authorList>
    </citation>
    <scope>NUCLEOTIDE SEQUENCE [LARGE SCALE GENOMIC DNA]</scope>
    <source>
        <strain evidence="7 8">TMW21615</strain>
    </source>
</reference>
<evidence type="ECO:0000313" key="8">
    <source>
        <dbReference type="Proteomes" id="UP000516280"/>
    </source>
</evidence>
<proteinExistence type="inferred from homology"/>
<feature type="domain" description="Stealth protein CR2 conserved region 2" evidence="4">
    <location>
        <begin position="45"/>
        <end position="145"/>
    </location>
</feature>
<dbReference type="PANTHER" id="PTHR24045:SF0">
    <property type="entry name" value="N-ACETYLGLUCOSAMINE-1-PHOSPHOTRANSFERASE SUBUNITS ALPHA_BETA"/>
    <property type="match status" value="1"/>
</dbReference>
<dbReference type="InterPro" id="IPR031356">
    <property type="entry name" value="Stealth_CR4"/>
</dbReference>
<dbReference type="Pfam" id="PF17103">
    <property type="entry name" value="Stealth_CR4"/>
    <property type="match status" value="1"/>
</dbReference>
<dbReference type="Proteomes" id="UP001522462">
    <property type="component" value="Unassembled WGS sequence"/>
</dbReference>
<dbReference type="GO" id="GO:0000271">
    <property type="term" value="P:polysaccharide biosynthetic process"/>
    <property type="evidence" value="ECO:0007669"/>
    <property type="project" value="UniProtKB-KW"/>
</dbReference>
<dbReference type="Proteomes" id="UP000516280">
    <property type="component" value="Chromosome"/>
</dbReference>
<name>A0A7L4WFA3_9LACT</name>
<sequence length="337" mass="39703">MRNEKTDIVVSWLDDTDKIWQRDFENHVLLLSKKITSNSANNFARFRDYDTFKYWFRGIEVNAPWVNRIFLVTYGHLPKWLNQNHPKLTVVKHTDFIPNAYLPTFSSDTIALNLHRISGLSENFVYFNDDMFLINPTKSTHFFKHGIPRDMLTLIPATTAEQFNHFTINNMALIHKEFSKGDIIKKNFFKMINFKTGVKYLGTTLLQLPYPNISDIMHFHLSTAMNKSIYEKLWARHHDIFDSTCRHKFREITDVTDWYIRLYSLAIGNFVPTRMHKLGTLISIKDVTSFEKVINSNYKIVCLNDDTDLTSQDFEVVKKSMQNAFEKRFPSKSNFEI</sequence>
<keyword evidence="3" id="KW-0270">Exopolysaccharide synthesis</keyword>
<dbReference type="KEGG" id="lpaa:BHS01_10160"/>
<accession>A0A7L4WFA3</accession>
<dbReference type="InterPro" id="IPR047141">
    <property type="entry name" value="Stealth"/>
</dbReference>
<evidence type="ECO:0000259" key="4">
    <source>
        <dbReference type="Pfam" id="PF11380"/>
    </source>
</evidence>
<protein>
    <submittedName>
        <fullName evidence="7">Glycosyl transferase</fullName>
    </submittedName>
</protein>
<dbReference type="InterPro" id="IPR021520">
    <property type="entry name" value="Stealth_CR2"/>
</dbReference>
<keyword evidence="2 7" id="KW-0808">Transferase</keyword>
<evidence type="ECO:0000256" key="2">
    <source>
        <dbReference type="ARBA" id="ARBA00022679"/>
    </source>
</evidence>
<dbReference type="RefSeq" id="WP_109835143.1">
    <property type="nucleotide sequence ID" value="NZ_CP017195.1"/>
</dbReference>
<evidence type="ECO:0000313" key="7">
    <source>
        <dbReference type="EMBL" id="QDJ28869.1"/>
    </source>
</evidence>
<organism evidence="7 8">
    <name type="scientific">Pseudolactococcus paracarnosus</name>
    <dbReference type="NCBI Taxonomy" id="2749962"/>
    <lineage>
        <taxon>Bacteria</taxon>
        <taxon>Bacillati</taxon>
        <taxon>Bacillota</taxon>
        <taxon>Bacilli</taxon>
        <taxon>Lactobacillales</taxon>
        <taxon>Streptococcaceae</taxon>
        <taxon>Pseudolactococcus</taxon>
    </lineage>
</organism>
<dbReference type="EMBL" id="CP017195">
    <property type="protein sequence ID" value="QDJ28869.1"/>
    <property type="molecule type" value="Genomic_DNA"/>
</dbReference>
<dbReference type="PANTHER" id="PTHR24045">
    <property type="match status" value="1"/>
</dbReference>
<evidence type="ECO:0000313" key="6">
    <source>
        <dbReference type="EMBL" id="MCJ1976857.1"/>
    </source>
</evidence>
<dbReference type="AlphaFoldDB" id="A0A7L4WFA3"/>
<evidence type="ECO:0000256" key="1">
    <source>
        <dbReference type="ARBA" id="ARBA00007583"/>
    </source>
</evidence>
<gene>
    <name evidence="7" type="ORF">BHS01_10160</name>
    <name evidence="6" type="ORF">GYN19_02650</name>
</gene>
<feature type="domain" description="Stealth protein CR4 conserved region 4" evidence="5">
    <location>
        <begin position="297"/>
        <end position="336"/>
    </location>
</feature>
<evidence type="ECO:0000259" key="5">
    <source>
        <dbReference type="Pfam" id="PF17103"/>
    </source>
</evidence>
<evidence type="ECO:0000313" key="9">
    <source>
        <dbReference type="Proteomes" id="UP001522462"/>
    </source>
</evidence>
<keyword evidence="9" id="KW-1185">Reference proteome</keyword>